<keyword evidence="2" id="KW-1185">Reference proteome</keyword>
<evidence type="ECO:0000313" key="1">
    <source>
        <dbReference type="EMBL" id="PKI26333.1"/>
    </source>
</evidence>
<sequence length="67" mass="7161">MTRVISGSDRPTGGWLRRLFVGRSVASARAPKVSIIRLTHSSWTAVKGTSPEDTAAMKLITSAATFT</sequence>
<evidence type="ECO:0000313" key="2">
    <source>
        <dbReference type="Proteomes" id="UP000233551"/>
    </source>
</evidence>
<dbReference type="AlphaFoldDB" id="A0A2I0HG16"/>
<proteinExistence type="predicted"/>
<protein>
    <submittedName>
        <fullName evidence="1">Uncharacterized protein</fullName>
    </submittedName>
</protein>
<gene>
    <name evidence="1" type="ORF">CRG98_048978</name>
</gene>
<dbReference type="EMBL" id="PGOL01031744">
    <property type="protein sequence ID" value="PKI26333.1"/>
    <property type="molecule type" value="Genomic_DNA"/>
</dbReference>
<dbReference type="Proteomes" id="UP000233551">
    <property type="component" value="Unassembled WGS sequence"/>
</dbReference>
<reference evidence="1 2" key="1">
    <citation type="submission" date="2017-11" db="EMBL/GenBank/DDBJ databases">
        <title>De-novo sequencing of pomegranate (Punica granatum L.) genome.</title>
        <authorList>
            <person name="Akparov Z."/>
            <person name="Amiraslanov A."/>
            <person name="Hajiyeva S."/>
            <person name="Abbasov M."/>
            <person name="Kaur K."/>
            <person name="Hamwieh A."/>
            <person name="Solovyev V."/>
            <person name="Salamov A."/>
            <person name="Braich B."/>
            <person name="Kosarev P."/>
            <person name="Mahmoud A."/>
            <person name="Hajiyev E."/>
            <person name="Babayeva S."/>
            <person name="Izzatullayeva V."/>
            <person name="Mammadov A."/>
            <person name="Mammadov A."/>
            <person name="Sharifova S."/>
            <person name="Ojaghi J."/>
            <person name="Eynullazada K."/>
            <person name="Bayramov B."/>
            <person name="Abdulazimova A."/>
            <person name="Shahmuradov I."/>
        </authorList>
    </citation>
    <scope>NUCLEOTIDE SEQUENCE [LARGE SCALE GENOMIC DNA]</scope>
    <source>
        <strain evidence="2">cv. AG2017</strain>
        <tissue evidence="1">Leaf</tissue>
    </source>
</reference>
<feature type="non-terminal residue" evidence="1">
    <location>
        <position position="67"/>
    </location>
</feature>
<comment type="caution">
    <text evidence="1">The sequence shown here is derived from an EMBL/GenBank/DDBJ whole genome shotgun (WGS) entry which is preliminary data.</text>
</comment>
<name>A0A2I0HG16_PUNGR</name>
<organism evidence="1 2">
    <name type="scientific">Punica granatum</name>
    <name type="common">Pomegranate</name>
    <dbReference type="NCBI Taxonomy" id="22663"/>
    <lineage>
        <taxon>Eukaryota</taxon>
        <taxon>Viridiplantae</taxon>
        <taxon>Streptophyta</taxon>
        <taxon>Embryophyta</taxon>
        <taxon>Tracheophyta</taxon>
        <taxon>Spermatophyta</taxon>
        <taxon>Magnoliopsida</taxon>
        <taxon>eudicotyledons</taxon>
        <taxon>Gunneridae</taxon>
        <taxon>Pentapetalae</taxon>
        <taxon>rosids</taxon>
        <taxon>malvids</taxon>
        <taxon>Myrtales</taxon>
        <taxon>Lythraceae</taxon>
        <taxon>Punica</taxon>
    </lineage>
</organism>
<accession>A0A2I0HG16</accession>